<dbReference type="AlphaFoldDB" id="A0A1G7J4Q8"/>
<protein>
    <submittedName>
        <fullName evidence="1">Uncharacterized protein</fullName>
    </submittedName>
</protein>
<organism evidence="1 2">
    <name type="scientific">Limimaricola pyoseonensis</name>
    <dbReference type="NCBI Taxonomy" id="521013"/>
    <lineage>
        <taxon>Bacteria</taxon>
        <taxon>Pseudomonadati</taxon>
        <taxon>Pseudomonadota</taxon>
        <taxon>Alphaproteobacteria</taxon>
        <taxon>Rhodobacterales</taxon>
        <taxon>Paracoccaceae</taxon>
        <taxon>Limimaricola</taxon>
    </lineage>
</organism>
<name>A0A1G7J4Q8_9RHOB</name>
<dbReference type="RefSeq" id="WP_090114348.1">
    <property type="nucleotide sequence ID" value="NZ_FNAT01000008.1"/>
</dbReference>
<accession>A0A1G7J4Q8</accession>
<gene>
    <name evidence="1" type="ORF">SAMN04488567_3640</name>
</gene>
<reference evidence="2" key="1">
    <citation type="submission" date="2016-10" db="EMBL/GenBank/DDBJ databases">
        <authorList>
            <person name="Varghese N."/>
            <person name="Submissions S."/>
        </authorList>
    </citation>
    <scope>NUCLEOTIDE SEQUENCE [LARGE SCALE GENOMIC DNA]</scope>
    <source>
        <strain evidence="2">DSM 21424</strain>
    </source>
</reference>
<keyword evidence="2" id="KW-1185">Reference proteome</keyword>
<dbReference type="EMBL" id="FNAT01000008">
    <property type="protein sequence ID" value="SDF19866.1"/>
    <property type="molecule type" value="Genomic_DNA"/>
</dbReference>
<evidence type="ECO:0000313" key="1">
    <source>
        <dbReference type="EMBL" id="SDF19866.1"/>
    </source>
</evidence>
<proteinExistence type="predicted"/>
<evidence type="ECO:0000313" key="2">
    <source>
        <dbReference type="Proteomes" id="UP000198922"/>
    </source>
</evidence>
<sequence>MAHTTAFQRSRDLADWLSAILMEPEAGTGALGHATLVRMLDNEDIRRCHDLDALQDFIVVMNAARRGSEGPWAPLRRLLTRSRMASLSQEAEDQINRLYLASPALRAELDSDIALMMACAAETRQAS</sequence>
<dbReference type="Proteomes" id="UP000198922">
    <property type="component" value="Unassembled WGS sequence"/>
</dbReference>